<evidence type="ECO:0000313" key="10">
    <source>
        <dbReference type="Proteomes" id="UP001497472"/>
    </source>
</evidence>
<keyword evidence="7" id="KW-0732">Signal</keyword>
<keyword evidence="3" id="KW-1015">Disulfide bond</keyword>
<dbReference type="GO" id="GO:0005576">
    <property type="term" value="C:extracellular region"/>
    <property type="evidence" value="ECO:0007669"/>
    <property type="project" value="UniProtKB-SubCell"/>
</dbReference>
<keyword evidence="10" id="KW-1185">Reference proteome</keyword>
<reference evidence="9 10" key="1">
    <citation type="submission" date="2023-11" db="EMBL/GenBank/DDBJ databases">
        <authorList>
            <person name="Okamura Y."/>
        </authorList>
    </citation>
    <scope>NUCLEOTIDE SEQUENCE [LARGE SCALE GENOMIC DNA]</scope>
</reference>
<dbReference type="InterPro" id="IPR051333">
    <property type="entry name" value="CLIP_Serine_Protease"/>
</dbReference>
<dbReference type="FunFam" id="2.40.10.10:FF:000068">
    <property type="entry name" value="transmembrane protease serine 2"/>
    <property type="match status" value="1"/>
</dbReference>
<feature type="chain" id="PRO_5043751728" description="Peptidase S1 domain-containing protein" evidence="7">
    <location>
        <begin position="17"/>
        <end position="289"/>
    </location>
</feature>
<evidence type="ECO:0000256" key="1">
    <source>
        <dbReference type="ARBA" id="ARBA00004239"/>
    </source>
</evidence>
<dbReference type="PROSITE" id="PS50240">
    <property type="entry name" value="TRYPSIN_DOM"/>
    <property type="match status" value="1"/>
</dbReference>
<evidence type="ECO:0000256" key="6">
    <source>
        <dbReference type="ARBA" id="ARBA00084094"/>
    </source>
</evidence>
<evidence type="ECO:0000313" key="9">
    <source>
        <dbReference type="EMBL" id="CAK1555124.1"/>
    </source>
</evidence>
<keyword evidence="6" id="KW-1205">Fibrinolytic toxin</keyword>
<dbReference type="EMBL" id="CAVLEF010000280">
    <property type="protein sequence ID" value="CAK1555124.1"/>
    <property type="molecule type" value="Genomic_DNA"/>
</dbReference>
<evidence type="ECO:0000256" key="5">
    <source>
        <dbReference type="ARBA" id="ARBA00055534"/>
    </source>
</evidence>
<evidence type="ECO:0000259" key="8">
    <source>
        <dbReference type="PROSITE" id="PS50240"/>
    </source>
</evidence>
<proteinExistence type="predicted"/>
<name>A0AAV1K1X0_9NEOP</name>
<dbReference type="PANTHER" id="PTHR24260">
    <property type="match status" value="1"/>
</dbReference>
<dbReference type="InterPro" id="IPR001254">
    <property type="entry name" value="Trypsin_dom"/>
</dbReference>
<keyword evidence="2" id="KW-0800">Toxin</keyword>
<dbReference type="PROSITE" id="PS00134">
    <property type="entry name" value="TRYPSIN_HIS"/>
    <property type="match status" value="1"/>
</dbReference>
<comment type="subcellular location">
    <subcellularLocation>
        <location evidence="1">Secreted</location>
        <location evidence="1">Extracellular space</location>
    </subcellularLocation>
</comment>
<comment type="function">
    <text evidence="5">Fibrinolytic activity; shows preferential cleavage of Arg-Gly bonds in all three fibrinogen chains. Contact with the caterpillars causes severe bleeding, due the anticoagulant effect of the protein.</text>
</comment>
<feature type="domain" description="Peptidase S1" evidence="8">
    <location>
        <begin position="54"/>
        <end position="289"/>
    </location>
</feature>
<evidence type="ECO:0000256" key="2">
    <source>
        <dbReference type="ARBA" id="ARBA00022656"/>
    </source>
</evidence>
<dbReference type="InterPro" id="IPR018114">
    <property type="entry name" value="TRYPSIN_HIS"/>
</dbReference>
<evidence type="ECO:0000256" key="4">
    <source>
        <dbReference type="ARBA" id="ARBA00023240"/>
    </source>
</evidence>
<dbReference type="InterPro" id="IPR001314">
    <property type="entry name" value="Peptidase_S1A"/>
</dbReference>
<dbReference type="AlphaFoldDB" id="A0AAV1K1X0"/>
<feature type="signal peptide" evidence="7">
    <location>
        <begin position="1"/>
        <end position="16"/>
    </location>
</feature>
<accession>A0AAV1K1X0</accession>
<dbReference type="GO" id="GO:0004252">
    <property type="term" value="F:serine-type endopeptidase activity"/>
    <property type="evidence" value="ECO:0007669"/>
    <property type="project" value="InterPro"/>
</dbReference>
<dbReference type="PANTHER" id="PTHR24260:SF134">
    <property type="entry name" value="AT07769P-RELATED"/>
    <property type="match status" value="1"/>
</dbReference>
<dbReference type="CDD" id="cd00190">
    <property type="entry name" value="Tryp_SPc"/>
    <property type="match status" value="1"/>
</dbReference>
<dbReference type="PRINTS" id="PR00722">
    <property type="entry name" value="CHYMOTRYPSIN"/>
</dbReference>
<protein>
    <recommendedName>
        <fullName evidence="8">Peptidase S1 domain-containing protein</fullName>
    </recommendedName>
</protein>
<dbReference type="SUPFAM" id="SSF50494">
    <property type="entry name" value="Trypsin-like serine proteases"/>
    <property type="match status" value="1"/>
</dbReference>
<dbReference type="Pfam" id="PF00089">
    <property type="entry name" value="Trypsin"/>
    <property type="match status" value="1"/>
</dbReference>
<dbReference type="Proteomes" id="UP001497472">
    <property type="component" value="Unassembled WGS sequence"/>
</dbReference>
<dbReference type="SMART" id="SM00020">
    <property type="entry name" value="Tryp_SPc"/>
    <property type="match status" value="1"/>
</dbReference>
<organism evidence="9 10">
    <name type="scientific">Leptosia nina</name>
    <dbReference type="NCBI Taxonomy" id="320188"/>
    <lineage>
        <taxon>Eukaryota</taxon>
        <taxon>Metazoa</taxon>
        <taxon>Ecdysozoa</taxon>
        <taxon>Arthropoda</taxon>
        <taxon>Hexapoda</taxon>
        <taxon>Insecta</taxon>
        <taxon>Pterygota</taxon>
        <taxon>Neoptera</taxon>
        <taxon>Endopterygota</taxon>
        <taxon>Lepidoptera</taxon>
        <taxon>Glossata</taxon>
        <taxon>Ditrysia</taxon>
        <taxon>Papilionoidea</taxon>
        <taxon>Pieridae</taxon>
        <taxon>Pierinae</taxon>
        <taxon>Leptosia</taxon>
    </lineage>
</organism>
<comment type="caution">
    <text evidence="9">The sequence shown here is derived from an EMBL/GenBank/DDBJ whole genome shotgun (WGS) entry which is preliminary data.</text>
</comment>
<dbReference type="InterPro" id="IPR009003">
    <property type="entry name" value="Peptidase_S1_PA"/>
</dbReference>
<dbReference type="GO" id="GO:0006508">
    <property type="term" value="P:proteolysis"/>
    <property type="evidence" value="ECO:0007669"/>
    <property type="project" value="InterPro"/>
</dbReference>
<dbReference type="InterPro" id="IPR043504">
    <property type="entry name" value="Peptidase_S1_PA_chymotrypsin"/>
</dbReference>
<dbReference type="Gene3D" id="2.40.10.10">
    <property type="entry name" value="Trypsin-like serine proteases"/>
    <property type="match status" value="2"/>
</dbReference>
<dbReference type="GO" id="GO:0090729">
    <property type="term" value="F:toxin activity"/>
    <property type="evidence" value="ECO:0007669"/>
    <property type="project" value="UniProtKB-KW"/>
</dbReference>
<evidence type="ECO:0000256" key="7">
    <source>
        <dbReference type="SAM" id="SignalP"/>
    </source>
</evidence>
<keyword evidence="4" id="KW-1199">Hemostasis impairing toxin</keyword>
<evidence type="ECO:0000256" key="3">
    <source>
        <dbReference type="ARBA" id="ARBA00023157"/>
    </source>
</evidence>
<gene>
    <name evidence="9" type="ORF">LNINA_LOCUS13961</name>
</gene>
<sequence>MKSFLVILAIVAGAVAYPMSYEPIQLDYHEKVGIPMVDYLRSAEGATDFDGARIVGGQPVQIDSHPHIAGLLIALTNGLTSMCGSSILSNTKVVTAAHCWRTQSVQGRSVTVVLGSSRLTSGGTRVTTANVQMHSGYNTDLFNNDIAIITMPHVGFNNNIRAISLPSGLLLSMNFEGILATAVGYGRLQDGGQNSNDALHRVTLTVIENWMCTNIYGPERIISSTLCTSGQGRVGPCQGDSGGPLELSFQGTRYLIGVTSFVAARGCQAGLPAGFARVTSFASWIRARL</sequence>